<evidence type="ECO:0000313" key="5">
    <source>
        <dbReference type="EMBL" id="MBA2881724.1"/>
    </source>
</evidence>
<keyword evidence="3" id="KW-0443">Lipid metabolism</keyword>
<accession>A0A7W0C9U1</accession>
<dbReference type="AlphaFoldDB" id="A0A7W0C9U1"/>
<keyword evidence="1 5" id="KW-0436">Ligase</keyword>
<evidence type="ECO:0000256" key="3">
    <source>
        <dbReference type="ARBA" id="ARBA00023098"/>
    </source>
</evidence>
<comment type="caution">
    <text evidence="5">The sequence shown here is derived from an EMBL/GenBank/DDBJ whole genome shotgun (WGS) entry which is preliminary data.</text>
</comment>
<dbReference type="InterPro" id="IPR020845">
    <property type="entry name" value="AMP-binding_CS"/>
</dbReference>
<dbReference type="GO" id="GO:0004467">
    <property type="term" value="F:long-chain fatty acid-CoA ligase activity"/>
    <property type="evidence" value="ECO:0007669"/>
    <property type="project" value="UniProtKB-EC"/>
</dbReference>
<dbReference type="EC" id="6.2.1.3" evidence="5"/>
<evidence type="ECO:0000259" key="4">
    <source>
        <dbReference type="Pfam" id="PF00501"/>
    </source>
</evidence>
<name>A0A7W0C9U1_9BACT</name>
<dbReference type="PANTHER" id="PTHR43272:SF32">
    <property type="entry name" value="AMP-DEPENDENT SYNTHETASE_LIGASE DOMAIN-CONTAINING PROTEIN"/>
    <property type="match status" value="1"/>
</dbReference>
<evidence type="ECO:0000313" key="6">
    <source>
        <dbReference type="Proteomes" id="UP000525298"/>
    </source>
</evidence>
<dbReference type="InterPro" id="IPR000873">
    <property type="entry name" value="AMP-dep_synth/lig_dom"/>
</dbReference>
<dbReference type="PROSITE" id="PS00455">
    <property type="entry name" value="AMP_BINDING"/>
    <property type="match status" value="1"/>
</dbReference>
<evidence type="ECO:0000256" key="2">
    <source>
        <dbReference type="ARBA" id="ARBA00022832"/>
    </source>
</evidence>
<dbReference type="Pfam" id="PF00501">
    <property type="entry name" value="AMP-binding"/>
    <property type="match status" value="1"/>
</dbReference>
<dbReference type="PANTHER" id="PTHR43272">
    <property type="entry name" value="LONG-CHAIN-FATTY-ACID--COA LIGASE"/>
    <property type="match status" value="1"/>
</dbReference>
<reference evidence="5 6" key="1">
    <citation type="submission" date="2020-07" db="EMBL/GenBank/DDBJ databases">
        <title>Genomic Encyclopedia of Type Strains, Phase IV (KMG-IV): sequencing the most valuable type-strain genomes for metagenomic binning, comparative biology and taxonomic classification.</title>
        <authorList>
            <person name="Goeker M."/>
        </authorList>
    </citation>
    <scope>NUCLEOTIDE SEQUENCE [LARGE SCALE GENOMIC DNA]</scope>
    <source>
        <strain evidence="5 6">DSM 17721</strain>
    </source>
</reference>
<sequence>MTASTTPAVFKQTVSDRGQMVAMRFKKLGLWHDISWDQYFDAARNISAALIDMGLEKGSSAAIIGDNCPEWVMIDMGIQCAGGVSVGIYTTNAWQEVQYVVSNSDSVFLFVENEEQLDKWLSFRDTVPDLKKVIVWDTKGLREFSDPMVMGYDELVARGQALSKTGVDQRSESLTPRDLCVLIYTSGTTGPPKGAMLTHGNVTWMADAIVEQNPMDRQDEVLSFLPLCHIFERLFSVFTHLRHAYVVNFVEKPDTVTDNMIEVSPTVGYAVPRIWEKYYSAIQIRMSDATRAKQLAYAAALKIGQKRAERIMHFQKVPSWLTLAFGLAHFAVFRKLRERLGFDRIRVAYSGAAPISARVLFFYQSIGINLVEGYGQTEGTGVTCTSREGRAKFGTVGTPVPGTEINIAEDGEILVKSPGVFAGYYKNETATAETLKDGWLYSGDVGEIDKDGYLKITDRKKDIIITAGGKNISPQYIENMLKASIYINDAVLIGDRRKFLSALIMIDEDNVVKYAQENKIQFSTYGDLAAHPEINKLIQSEIDQVNKGLARVENVRKFRILPKKLYEEDGEVTPTMKVKRKYVNQAFAGIIEEMYK</sequence>
<dbReference type="Proteomes" id="UP000525298">
    <property type="component" value="Unassembled WGS sequence"/>
</dbReference>
<organism evidence="5 6">
    <name type="scientific">Desulfosalsimonas propionicica</name>
    <dbReference type="NCBI Taxonomy" id="332175"/>
    <lineage>
        <taxon>Bacteria</taxon>
        <taxon>Pseudomonadati</taxon>
        <taxon>Thermodesulfobacteriota</taxon>
        <taxon>Desulfobacteria</taxon>
        <taxon>Desulfobacterales</taxon>
        <taxon>Desulfosalsimonadaceae</taxon>
        <taxon>Desulfosalsimonas</taxon>
    </lineage>
</organism>
<feature type="domain" description="AMP-dependent synthetase/ligase" evidence="4">
    <location>
        <begin position="11"/>
        <end position="425"/>
    </location>
</feature>
<proteinExistence type="predicted"/>
<keyword evidence="6" id="KW-1185">Reference proteome</keyword>
<dbReference type="SUPFAM" id="SSF56801">
    <property type="entry name" value="Acetyl-CoA synthetase-like"/>
    <property type="match status" value="1"/>
</dbReference>
<dbReference type="RefSeq" id="WP_181551384.1">
    <property type="nucleotide sequence ID" value="NZ_JACDUS010000005.1"/>
</dbReference>
<evidence type="ECO:0000256" key="1">
    <source>
        <dbReference type="ARBA" id="ARBA00022598"/>
    </source>
</evidence>
<keyword evidence="2" id="KW-0276">Fatty acid metabolism</keyword>
<dbReference type="Pfam" id="PF23562">
    <property type="entry name" value="AMP-binding_C_3"/>
    <property type="match status" value="1"/>
</dbReference>
<dbReference type="GO" id="GO:0016020">
    <property type="term" value="C:membrane"/>
    <property type="evidence" value="ECO:0007669"/>
    <property type="project" value="TreeGrafter"/>
</dbReference>
<dbReference type="EMBL" id="JACDUS010000005">
    <property type="protein sequence ID" value="MBA2881724.1"/>
    <property type="molecule type" value="Genomic_DNA"/>
</dbReference>
<gene>
    <name evidence="5" type="ORF">HNR65_002055</name>
</gene>
<protein>
    <submittedName>
        <fullName evidence="5">Long-chain acyl-CoA synthetase</fullName>
        <ecNumber evidence="5">6.2.1.3</ecNumber>
    </submittedName>
</protein>
<dbReference type="InterPro" id="IPR042099">
    <property type="entry name" value="ANL_N_sf"/>
</dbReference>
<dbReference type="Gene3D" id="3.40.50.12780">
    <property type="entry name" value="N-terminal domain of ligase-like"/>
    <property type="match status" value="1"/>
</dbReference>